<dbReference type="Proteomes" id="UP000567179">
    <property type="component" value="Unassembled WGS sequence"/>
</dbReference>
<evidence type="ECO:0000256" key="2">
    <source>
        <dbReference type="SAM" id="SignalP"/>
    </source>
</evidence>
<dbReference type="PANTHER" id="PTHR10794">
    <property type="entry name" value="ABHYDROLASE DOMAIN-CONTAINING PROTEIN"/>
    <property type="match status" value="1"/>
</dbReference>
<dbReference type="InterPro" id="IPR000073">
    <property type="entry name" value="AB_hydrolase_1"/>
</dbReference>
<evidence type="ECO:0000259" key="3">
    <source>
        <dbReference type="Pfam" id="PF00561"/>
    </source>
</evidence>
<sequence>MGAFVRILLVTAMGTLYSITSRFASSGKPEVHFAPKPALLKARKHKDSDEVEELSLQTLLETRCPSIFSAFRPAWWLANGHLQTLYCVLGDFSKTDLVWYKRTYLKLAEGGTLGLDFAPPDQSNLKEDTPIIVVQHGLTGGSYEAYVRAILSRACAPVEEGGLGYRAAVINFRGCAGVPVTSPLLYSAGHTDDTRQALMYVAQKYPKAPLLGIGFSLGANVLTRYLAEEGIQTRLHAACALACPWDLKQNNEGLLTSFTGKHIYARGMGENLMRLLKRHLHVITKDPDHYVAKAAHVAIQMKNPTISDFDQAFTRVGGGPGPHFPFPDSEAYYNWCSSHNVVGKITVPFLAINAADDPVVRHVPMDGGGNGLVVMELTTGGGHLGWFQAGEKGLDRWTTKPVLEWLKLVGEDLVHDSAPKGRPLFTDAEGWVREEGRDDYLGFKVLEESETIIDGNGGEAGTIQGL</sequence>
<dbReference type="GO" id="GO:0051792">
    <property type="term" value="P:medium-chain fatty acid biosynthetic process"/>
    <property type="evidence" value="ECO:0007669"/>
    <property type="project" value="TreeGrafter"/>
</dbReference>
<dbReference type="SUPFAM" id="SSF53474">
    <property type="entry name" value="alpha/beta-Hydrolases"/>
    <property type="match status" value="1"/>
</dbReference>
<keyword evidence="2" id="KW-0732">Signal</keyword>
<dbReference type="GO" id="GO:0047372">
    <property type="term" value="F:monoacylglycerol lipase activity"/>
    <property type="evidence" value="ECO:0007669"/>
    <property type="project" value="TreeGrafter"/>
</dbReference>
<feature type="chain" id="PRO_5034550566" description="AB hydrolase-1 domain-containing protein" evidence="2">
    <location>
        <begin position="19"/>
        <end position="466"/>
    </location>
</feature>
<reference evidence="4 5" key="1">
    <citation type="journal article" date="2020" name="ISME J.">
        <title>Uncovering the hidden diversity of litter-decomposition mechanisms in mushroom-forming fungi.</title>
        <authorList>
            <person name="Floudas D."/>
            <person name="Bentzer J."/>
            <person name="Ahren D."/>
            <person name="Johansson T."/>
            <person name="Persson P."/>
            <person name="Tunlid A."/>
        </authorList>
    </citation>
    <scope>NUCLEOTIDE SEQUENCE [LARGE SCALE GENOMIC DNA]</scope>
    <source>
        <strain evidence="4 5">CBS 101986</strain>
    </source>
</reference>
<dbReference type="PANTHER" id="PTHR10794:SF63">
    <property type="entry name" value="ALPHA_BETA HYDROLASE 1, ISOFORM A"/>
    <property type="match status" value="1"/>
</dbReference>
<name>A0A8H5BXQ4_9AGAR</name>
<dbReference type="GO" id="GO:0008126">
    <property type="term" value="F:acetylesterase activity"/>
    <property type="evidence" value="ECO:0007669"/>
    <property type="project" value="TreeGrafter"/>
</dbReference>
<dbReference type="OrthoDB" id="5954035at2759"/>
<feature type="domain" description="AB hydrolase-1" evidence="3">
    <location>
        <begin position="130"/>
        <end position="244"/>
    </location>
</feature>
<organism evidence="4 5">
    <name type="scientific">Psilocybe cf. subviscida</name>
    <dbReference type="NCBI Taxonomy" id="2480587"/>
    <lineage>
        <taxon>Eukaryota</taxon>
        <taxon>Fungi</taxon>
        <taxon>Dikarya</taxon>
        <taxon>Basidiomycota</taxon>
        <taxon>Agaricomycotina</taxon>
        <taxon>Agaricomycetes</taxon>
        <taxon>Agaricomycetidae</taxon>
        <taxon>Agaricales</taxon>
        <taxon>Agaricineae</taxon>
        <taxon>Strophariaceae</taxon>
        <taxon>Psilocybe</taxon>
    </lineage>
</organism>
<evidence type="ECO:0000313" key="4">
    <source>
        <dbReference type="EMBL" id="KAF5331134.1"/>
    </source>
</evidence>
<evidence type="ECO:0000256" key="1">
    <source>
        <dbReference type="ARBA" id="ARBA00010884"/>
    </source>
</evidence>
<dbReference type="InterPro" id="IPR050960">
    <property type="entry name" value="AB_hydrolase_4_sf"/>
</dbReference>
<evidence type="ECO:0000313" key="5">
    <source>
        <dbReference type="Proteomes" id="UP000567179"/>
    </source>
</evidence>
<dbReference type="EMBL" id="JAACJJ010000001">
    <property type="protein sequence ID" value="KAF5331134.1"/>
    <property type="molecule type" value="Genomic_DNA"/>
</dbReference>
<protein>
    <recommendedName>
        <fullName evidence="3">AB hydrolase-1 domain-containing protein</fullName>
    </recommendedName>
</protein>
<dbReference type="AlphaFoldDB" id="A0A8H5BXQ4"/>
<dbReference type="GO" id="GO:0051793">
    <property type="term" value="P:medium-chain fatty acid catabolic process"/>
    <property type="evidence" value="ECO:0007669"/>
    <property type="project" value="TreeGrafter"/>
</dbReference>
<dbReference type="Gene3D" id="3.40.50.1820">
    <property type="entry name" value="alpha/beta hydrolase"/>
    <property type="match status" value="1"/>
</dbReference>
<comment type="caution">
    <text evidence="4">The sequence shown here is derived from an EMBL/GenBank/DDBJ whole genome shotgun (WGS) entry which is preliminary data.</text>
</comment>
<dbReference type="InterPro" id="IPR029058">
    <property type="entry name" value="AB_hydrolase_fold"/>
</dbReference>
<proteinExistence type="inferred from homology"/>
<comment type="similarity">
    <text evidence="1">Belongs to the AB hydrolase superfamily. AB hydrolase 4 family.</text>
</comment>
<keyword evidence="5" id="KW-1185">Reference proteome</keyword>
<dbReference type="Pfam" id="PF00561">
    <property type="entry name" value="Abhydrolase_1"/>
    <property type="match status" value="1"/>
</dbReference>
<accession>A0A8H5BXQ4</accession>
<feature type="signal peptide" evidence="2">
    <location>
        <begin position="1"/>
        <end position="18"/>
    </location>
</feature>
<gene>
    <name evidence="4" type="ORF">D9619_005564</name>
</gene>